<evidence type="ECO:0000256" key="3">
    <source>
        <dbReference type="ARBA" id="ARBA00022722"/>
    </source>
</evidence>
<evidence type="ECO:0000259" key="8">
    <source>
        <dbReference type="Pfam" id="PF17917"/>
    </source>
</evidence>
<dbReference type="InterPro" id="IPR043502">
    <property type="entry name" value="DNA/RNA_pol_sf"/>
</dbReference>
<keyword evidence="2" id="KW-0548">Nucleotidyltransferase</keyword>
<evidence type="ECO:0000313" key="10">
    <source>
        <dbReference type="Proteomes" id="UP000233551"/>
    </source>
</evidence>
<organism evidence="9 10">
    <name type="scientific">Punica granatum</name>
    <name type="common">Pomegranate</name>
    <dbReference type="NCBI Taxonomy" id="22663"/>
    <lineage>
        <taxon>Eukaryota</taxon>
        <taxon>Viridiplantae</taxon>
        <taxon>Streptophyta</taxon>
        <taxon>Embryophyta</taxon>
        <taxon>Tracheophyta</taxon>
        <taxon>Spermatophyta</taxon>
        <taxon>Magnoliopsida</taxon>
        <taxon>eudicotyledons</taxon>
        <taxon>Gunneridae</taxon>
        <taxon>Pentapetalae</taxon>
        <taxon>rosids</taxon>
        <taxon>malvids</taxon>
        <taxon>Myrtales</taxon>
        <taxon>Lythraceae</taxon>
        <taxon>Punica</taxon>
    </lineage>
</organism>
<evidence type="ECO:0000256" key="4">
    <source>
        <dbReference type="ARBA" id="ARBA00022759"/>
    </source>
</evidence>
<evidence type="ECO:0000313" key="9">
    <source>
        <dbReference type="EMBL" id="PKI32407.1"/>
    </source>
</evidence>
<evidence type="ECO:0000256" key="7">
    <source>
        <dbReference type="SAM" id="MobiDB-lite"/>
    </source>
</evidence>
<dbReference type="GO" id="GO:0003964">
    <property type="term" value="F:RNA-directed DNA polymerase activity"/>
    <property type="evidence" value="ECO:0007669"/>
    <property type="project" value="UniProtKB-KW"/>
</dbReference>
<keyword evidence="3" id="KW-0540">Nuclease</keyword>
<dbReference type="SUPFAM" id="SSF56672">
    <property type="entry name" value="DNA/RNA polymerases"/>
    <property type="match status" value="1"/>
</dbReference>
<feature type="domain" description="Reverse transcriptase RNase H-like" evidence="8">
    <location>
        <begin position="42"/>
        <end position="142"/>
    </location>
</feature>
<dbReference type="EMBL" id="PGOL01007689">
    <property type="protein sequence ID" value="PKI32407.1"/>
    <property type="molecule type" value="Genomic_DNA"/>
</dbReference>
<keyword evidence="6" id="KW-0695">RNA-directed DNA polymerase</keyword>
<dbReference type="PANTHER" id="PTHR34072:SF54">
    <property type="entry name" value="POLYPROTEIN"/>
    <property type="match status" value="1"/>
</dbReference>
<accession>A0A2I0HKZ8</accession>
<keyword evidence="10" id="KW-1185">Reference proteome</keyword>
<keyword evidence="5" id="KW-0378">Hydrolase</keyword>
<dbReference type="GO" id="GO:0004519">
    <property type="term" value="F:endonuclease activity"/>
    <property type="evidence" value="ECO:0007669"/>
    <property type="project" value="UniProtKB-KW"/>
</dbReference>
<keyword evidence="4" id="KW-0255">Endonuclease</keyword>
<feature type="compositionally biased region" description="Polar residues" evidence="7">
    <location>
        <begin position="347"/>
        <end position="364"/>
    </location>
</feature>
<name>A0A2I0HKZ8_PUNGR</name>
<proteinExistence type="predicted"/>
<dbReference type="STRING" id="22663.A0A2I0HKZ8"/>
<dbReference type="PANTHER" id="PTHR34072">
    <property type="entry name" value="ENZYMATIC POLYPROTEIN-RELATED"/>
    <property type="match status" value="1"/>
</dbReference>
<feature type="region of interest" description="Disordered" evidence="7">
    <location>
        <begin position="331"/>
        <end position="364"/>
    </location>
</feature>
<dbReference type="Pfam" id="PF17917">
    <property type="entry name" value="RT_RNaseH"/>
    <property type="match status" value="1"/>
</dbReference>
<protein>
    <recommendedName>
        <fullName evidence="8">Reverse transcriptase RNase H-like domain-containing protein</fullName>
    </recommendedName>
</protein>
<dbReference type="AlphaFoldDB" id="A0A2I0HKZ8"/>
<sequence length="420" mass="49186">LANGQYQPELHVAQELLKYPEEPLTKKQIQLFLGTIPSTGKRILQTDASERYWETVLLEQLEGKRHICGYRSGRFKLSEQHYHSTFKEILAVMNGIKKFEFYLVGYKFQVEMDISSFPKMLQFKQKQLPHPQLLRWAEWFYKFDFEVKHIKGKHNMLPNFLSRKDQALTRQTLQTEARTLLWQYQWRIFRYHGGLTLLPFRMHPHFPHIHPLRYSALAPYPKEMKWFYCKCGILALQGEEALEPRLEPKGSLDNDNEYREFQRIICEKNGALKDYNEENPPPLAVSQEQQSLDPLPPLDSQDPYSPDPEAFMQLDIDPDSFMIQTQSSFPVQQATQANDQAGPGETANLQDPNSWPQPVQPTQSHVREWWDDDLTIEDIDWALHKIKDKQRKMVNKRVMGSDYNSSDDSIESGDDPTTLA</sequence>
<dbReference type="InterPro" id="IPR041373">
    <property type="entry name" value="RT_RNaseH"/>
</dbReference>
<evidence type="ECO:0000256" key="2">
    <source>
        <dbReference type="ARBA" id="ARBA00022695"/>
    </source>
</evidence>
<dbReference type="GO" id="GO:0016787">
    <property type="term" value="F:hydrolase activity"/>
    <property type="evidence" value="ECO:0007669"/>
    <property type="project" value="UniProtKB-KW"/>
</dbReference>
<feature type="region of interest" description="Disordered" evidence="7">
    <location>
        <begin position="393"/>
        <end position="420"/>
    </location>
</feature>
<dbReference type="Proteomes" id="UP000233551">
    <property type="component" value="Unassembled WGS sequence"/>
</dbReference>
<gene>
    <name evidence="9" type="ORF">CRG98_047204</name>
</gene>
<dbReference type="CDD" id="cd09274">
    <property type="entry name" value="RNase_HI_RT_Ty3"/>
    <property type="match status" value="1"/>
</dbReference>
<comment type="caution">
    <text evidence="9">The sequence shown here is derived from an EMBL/GenBank/DDBJ whole genome shotgun (WGS) entry which is preliminary data.</text>
</comment>
<keyword evidence="1" id="KW-0808">Transferase</keyword>
<evidence type="ECO:0000256" key="6">
    <source>
        <dbReference type="ARBA" id="ARBA00022918"/>
    </source>
</evidence>
<feature type="non-terminal residue" evidence="9">
    <location>
        <position position="1"/>
    </location>
</feature>
<evidence type="ECO:0000256" key="5">
    <source>
        <dbReference type="ARBA" id="ARBA00022801"/>
    </source>
</evidence>
<reference evidence="9 10" key="1">
    <citation type="submission" date="2017-11" db="EMBL/GenBank/DDBJ databases">
        <title>De-novo sequencing of pomegranate (Punica granatum L.) genome.</title>
        <authorList>
            <person name="Akparov Z."/>
            <person name="Amiraslanov A."/>
            <person name="Hajiyeva S."/>
            <person name="Abbasov M."/>
            <person name="Kaur K."/>
            <person name="Hamwieh A."/>
            <person name="Solovyev V."/>
            <person name="Salamov A."/>
            <person name="Braich B."/>
            <person name="Kosarev P."/>
            <person name="Mahmoud A."/>
            <person name="Hajiyev E."/>
            <person name="Babayeva S."/>
            <person name="Izzatullayeva V."/>
            <person name="Mammadov A."/>
            <person name="Mammadov A."/>
            <person name="Sharifova S."/>
            <person name="Ojaghi J."/>
            <person name="Eynullazada K."/>
            <person name="Bayramov B."/>
            <person name="Abdulazimova A."/>
            <person name="Shahmuradov I."/>
        </authorList>
    </citation>
    <scope>NUCLEOTIDE SEQUENCE [LARGE SCALE GENOMIC DNA]</scope>
    <source>
        <strain evidence="10">cv. AG2017</strain>
        <tissue evidence="9">Leaf</tissue>
    </source>
</reference>
<evidence type="ECO:0000256" key="1">
    <source>
        <dbReference type="ARBA" id="ARBA00022679"/>
    </source>
</evidence>
<feature type="compositionally biased region" description="Low complexity" evidence="7">
    <location>
        <begin position="286"/>
        <end position="308"/>
    </location>
</feature>
<feature type="region of interest" description="Disordered" evidence="7">
    <location>
        <begin position="273"/>
        <end position="310"/>
    </location>
</feature>